<dbReference type="EMBL" id="LAQJ01000116">
    <property type="protein sequence ID" value="KKO20320.1"/>
    <property type="molecule type" value="Genomic_DNA"/>
</dbReference>
<sequence length="108" mass="11882">MPEFLPDLNRFPASHLSFRAGTVNAARSCIFEELRRDMLCLTEHFGCQFPYLPLCTVTAAYLKEVQKFAGVHGDDYFGLGGIGQQKAGVLEGAFSLIPECSVSSSYHC</sequence>
<name>A0A0M2UXL8_9BACT</name>
<organism evidence="1 2">
    <name type="scientific">Candidatus Brocadia fulgida</name>
    <dbReference type="NCBI Taxonomy" id="380242"/>
    <lineage>
        <taxon>Bacteria</taxon>
        <taxon>Pseudomonadati</taxon>
        <taxon>Planctomycetota</taxon>
        <taxon>Candidatus Brocadiia</taxon>
        <taxon>Candidatus Brocadiales</taxon>
        <taxon>Candidatus Brocadiaceae</taxon>
        <taxon>Candidatus Brocadia</taxon>
    </lineage>
</organism>
<evidence type="ECO:0000313" key="2">
    <source>
        <dbReference type="Proteomes" id="UP000034954"/>
    </source>
</evidence>
<evidence type="ECO:0000313" key="1">
    <source>
        <dbReference type="EMBL" id="KKO20320.1"/>
    </source>
</evidence>
<dbReference type="AlphaFoldDB" id="A0A0M2UXL8"/>
<comment type="caution">
    <text evidence="1">The sequence shown here is derived from an EMBL/GenBank/DDBJ whole genome shotgun (WGS) entry which is preliminary data.</text>
</comment>
<accession>A0A0M2UXL8</accession>
<reference evidence="1 2" key="1">
    <citation type="journal article" date="2013" name="BMC Microbiol.">
        <title>Identification of the type II cytochrome c maturation pathway in anammox bacteria by comparative genomics.</title>
        <authorList>
            <person name="Ferousi C."/>
            <person name="Speth D.R."/>
            <person name="Reimann J."/>
            <person name="Op den Camp H.J."/>
            <person name="Allen J.W."/>
            <person name="Keltjens J.T."/>
            <person name="Jetten M.S."/>
        </authorList>
    </citation>
    <scope>NUCLEOTIDE SEQUENCE [LARGE SCALE GENOMIC DNA]</scope>
    <source>
        <strain evidence="1">RU1</strain>
    </source>
</reference>
<proteinExistence type="predicted"/>
<protein>
    <submittedName>
        <fullName evidence="1">Uncharacterized protein</fullName>
    </submittedName>
</protein>
<keyword evidence="2" id="KW-1185">Reference proteome</keyword>
<dbReference type="Proteomes" id="UP000034954">
    <property type="component" value="Unassembled WGS sequence"/>
</dbReference>
<gene>
    <name evidence="1" type="ORF">BROFUL_00952</name>
</gene>